<feature type="modified residue" description="4-aspartylphosphate" evidence="3">
    <location>
        <position position="50"/>
    </location>
</feature>
<protein>
    <submittedName>
        <fullName evidence="5">Response regulator receiver</fullName>
    </submittedName>
</protein>
<sequence>MIVDDSKLARIVAAKALTQLQPEWGKVEAGSAREALDVIDAQAVDIALIDFNMSETDGLELAAELRAMRPDMPIAIITANIQDEIIARAREVGAAFIAKPVTGEGLSGFLSGAALKLKTTRA</sequence>
<dbReference type="EMBL" id="ATHL01000153">
    <property type="protein sequence ID" value="EQB07691.1"/>
    <property type="molecule type" value="Genomic_DNA"/>
</dbReference>
<dbReference type="CDD" id="cd17546">
    <property type="entry name" value="REC_hyHK_CKI1_RcsC-like"/>
    <property type="match status" value="1"/>
</dbReference>
<evidence type="ECO:0000259" key="4">
    <source>
        <dbReference type="PROSITE" id="PS50110"/>
    </source>
</evidence>
<proteinExistence type="predicted"/>
<dbReference type="PANTHER" id="PTHR44591">
    <property type="entry name" value="STRESS RESPONSE REGULATOR PROTEIN 1"/>
    <property type="match status" value="1"/>
</dbReference>
<evidence type="ECO:0000313" key="5">
    <source>
        <dbReference type="EMBL" id="EQB07691.1"/>
    </source>
</evidence>
<keyword evidence="2" id="KW-0902">Two-component regulatory system</keyword>
<keyword evidence="1 3" id="KW-0597">Phosphoprotein</keyword>
<dbReference type="InterPro" id="IPR001789">
    <property type="entry name" value="Sig_transdc_resp-reg_receiver"/>
</dbReference>
<dbReference type="SMART" id="SM00448">
    <property type="entry name" value="REC"/>
    <property type="match status" value="1"/>
</dbReference>
<evidence type="ECO:0000313" key="6">
    <source>
        <dbReference type="Proteomes" id="UP000015527"/>
    </source>
</evidence>
<dbReference type="InterPro" id="IPR050595">
    <property type="entry name" value="Bact_response_regulator"/>
</dbReference>
<dbReference type="PANTHER" id="PTHR44591:SF14">
    <property type="entry name" value="PROTEIN PILG"/>
    <property type="match status" value="1"/>
</dbReference>
<dbReference type="eggNOG" id="COG2197">
    <property type="taxonomic scope" value="Bacteria"/>
</dbReference>
<dbReference type="PROSITE" id="PS50110">
    <property type="entry name" value="RESPONSE_REGULATORY"/>
    <property type="match status" value="1"/>
</dbReference>
<dbReference type="AlphaFoldDB" id="T0GUN3"/>
<dbReference type="Proteomes" id="UP000015527">
    <property type="component" value="Unassembled WGS sequence"/>
</dbReference>
<dbReference type="InterPro" id="IPR011006">
    <property type="entry name" value="CheY-like_superfamily"/>
</dbReference>
<evidence type="ECO:0000256" key="3">
    <source>
        <dbReference type="PROSITE-ProRule" id="PRU00169"/>
    </source>
</evidence>
<gene>
    <name evidence="5" type="ORF">L284_22795</name>
</gene>
<accession>T0GUN3</accession>
<dbReference type="SUPFAM" id="SSF52172">
    <property type="entry name" value="CheY-like"/>
    <property type="match status" value="1"/>
</dbReference>
<comment type="caution">
    <text evidence="5">The sequence shown here is derived from an EMBL/GenBank/DDBJ whole genome shotgun (WGS) entry which is preliminary data.</text>
</comment>
<feature type="domain" description="Response regulatory" evidence="4">
    <location>
        <begin position="1"/>
        <end position="114"/>
    </location>
</feature>
<dbReference type="PATRIC" id="fig|1096930.3.peg.4489"/>
<evidence type="ECO:0000256" key="2">
    <source>
        <dbReference type="ARBA" id="ARBA00023012"/>
    </source>
</evidence>
<reference evidence="5 6" key="1">
    <citation type="journal article" date="2013" name="Genome Announc.">
        <title>Genome Sequence of Novosphingobium lindaniclasticum LE124T, Isolated from a Hexachlorocyclohexane Dumpsite.</title>
        <authorList>
            <person name="Saxena A."/>
            <person name="Nayyar N."/>
            <person name="Sangwan N."/>
            <person name="Kumari R."/>
            <person name="Khurana J.P."/>
            <person name="Lal R."/>
        </authorList>
    </citation>
    <scope>NUCLEOTIDE SEQUENCE [LARGE SCALE GENOMIC DNA]</scope>
    <source>
        <strain evidence="5 6">LE124</strain>
    </source>
</reference>
<name>T0GUN3_9SPHN</name>
<dbReference type="GO" id="GO:0000160">
    <property type="term" value="P:phosphorelay signal transduction system"/>
    <property type="evidence" value="ECO:0007669"/>
    <property type="project" value="UniProtKB-KW"/>
</dbReference>
<dbReference type="Pfam" id="PF00072">
    <property type="entry name" value="Response_reg"/>
    <property type="match status" value="1"/>
</dbReference>
<dbReference type="Gene3D" id="3.40.50.2300">
    <property type="match status" value="1"/>
</dbReference>
<organism evidence="5 6">
    <name type="scientific">Novosphingobium lindaniclasticum LE124</name>
    <dbReference type="NCBI Taxonomy" id="1096930"/>
    <lineage>
        <taxon>Bacteria</taxon>
        <taxon>Pseudomonadati</taxon>
        <taxon>Pseudomonadota</taxon>
        <taxon>Alphaproteobacteria</taxon>
        <taxon>Sphingomonadales</taxon>
        <taxon>Sphingomonadaceae</taxon>
        <taxon>Novosphingobium</taxon>
    </lineage>
</organism>
<keyword evidence="6" id="KW-1185">Reference proteome</keyword>
<evidence type="ECO:0000256" key="1">
    <source>
        <dbReference type="ARBA" id="ARBA00022553"/>
    </source>
</evidence>